<sequence>MADPTISAVRIPSSTWPLDFARDAWAYPIDAWQRGILFLDALANSQKFEASPRKQLSAGRRQKEMKACLDCCDPKICR</sequence>
<accession>A0A1I7NET6</accession>
<evidence type="ECO:0000313" key="1">
    <source>
        <dbReference type="EMBL" id="SFV33160.1"/>
    </source>
</evidence>
<reference evidence="2" key="1">
    <citation type="submission" date="2016-10" db="EMBL/GenBank/DDBJ databases">
        <authorList>
            <person name="Varghese N."/>
            <person name="Submissions S."/>
        </authorList>
    </citation>
    <scope>NUCLEOTIDE SEQUENCE [LARGE SCALE GENOMIC DNA]</scope>
    <source>
        <strain evidence="2">DSM 1565</strain>
    </source>
</reference>
<proteinExistence type="predicted"/>
<keyword evidence="2" id="KW-1185">Reference proteome</keyword>
<name>A0A1I7NET6_9HYPH</name>
<dbReference type="AlphaFoldDB" id="A0A1I7NET6"/>
<dbReference type="EMBL" id="FPCH01000002">
    <property type="protein sequence ID" value="SFV33160.1"/>
    <property type="molecule type" value="Genomic_DNA"/>
</dbReference>
<organism evidence="1 2">
    <name type="scientific">Hyphomicrobium facile</name>
    <dbReference type="NCBI Taxonomy" id="51670"/>
    <lineage>
        <taxon>Bacteria</taxon>
        <taxon>Pseudomonadati</taxon>
        <taxon>Pseudomonadota</taxon>
        <taxon>Alphaproteobacteria</taxon>
        <taxon>Hyphomicrobiales</taxon>
        <taxon>Hyphomicrobiaceae</taxon>
        <taxon>Hyphomicrobium</taxon>
    </lineage>
</organism>
<evidence type="ECO:0000313" key="2">
    <source>
        <dbReference type="Proteomes" id="UP000199423"/>
    </source>
</evidence>
<protein>
    <submittedName>
        <fullName evidence="1">Uncharacterized protein</fullName>
    </submittedName>
</protein>
<gene>
    <name evidence="1" type="ORF">SAMN04488557_1860</name>
</gene>
<dbReference type="Proteomes" id="UP000199423">
    <property type="component" value="Unassembled WGS sequence"/>
</dbReference>